<feature type="transmembrane region" description="Helical" evidence="1">
    <location>
        <begin position="90"/>
        <end position="111"/>
    </location>
</feature>
<evidence type="ECO:0000256" key="1">
    <source>
        <dbReference type="SAM" id="Phobius"/>
    </source>
</evidence>
<proteinExistence type="predicted"/>
<evidence type="ECO:0000313" key="2">
    <source>
        <dbReference type="EMBL" id="QJA13839.1"/>
    </source>
</evidence>
<gene>
    <name evidence="2" type="primary">orf114</name>
</gene>
<organism evidence="2">
    <name type="scientific">Chaetophora sp. FACHB-2423</name>
    <dbReference type="NCBI Taxonomy" id="2725789"/>
    <lineage>
        <taxon>Eukaryota</taxon>
        <taxon>Viridiplantae</taxon>
        <taxon>Chlorophyta</taxon>
        <taxon>core chlorophytes</taxon>
        <taxon>Chlorophyceae</taxon>
        <taxon>OCC clade</taxon>
        <taxon>Chaetophorales</taxon>
        <taxon>Chaetophoraceae</taxon>
        <taxon>Chaetophora</taxon>
    </lineage>
</organism>
<keyword evidence="2" id="KW-0808">Transferase</keyword>
<keyword evidence="2" id="KW-0150">Chloroplast</keyword>
<sequence>MGKSLERKSFAFSFKTFSQLFFRFQERKSEERKMGERKSFAFPFFAFSFSPRKNLQFFLVSCVKDSQCRVLNTRKFSLSWRRKTRKKLEVFFLDALLSFFCIKDAALRVFYTEN</sequence>
<protein>
    <submittedName>
        <fullName evidence="2">Thiosulfate sulfurtransferase</fullName>
    </submittedName>
</protein>
<keyword evidence="2" id="KW-0934">Plastid</keyword>
<dbReference type="EMBL" id="MN701588">
    <property type="protein sequence ID" value="QJA13839.1"/>
    <property type="molecule type" value="Genomic_DNA"/>
</dbReference>
<reference evidence="2" key="1">
    <citation type="submission" date="2019-11" db="EMBL/GenBank/DDBJ databases">
        <title>The Chloroplast Genome of the Green Alga Chaetophora sp.</title>
        <authorList>
            <person name="Liu B."/>
        </authorList>
    </citation>
    <scope>NUCLEOTIDE SEQUENCE</scope>
</reference>
<dbReference type="AlphaFoldDB" id="A0A6H1XE05"/>
<keyword evidence="1" id="KW-0472">Membrane</keyword>
<dbReference type="GO" id="GO:0016740">
    <property type="term" value="F:transferase activity"/>
    <property type="evidence" value="ECO:0007669"/>
    <property type="project" value="UniProtKB-KW"/>
</dbReference>
<accession>A0A6H1XE05</accession>
<geneLocation type="chloroplast" evidence="2"/>
<keyword evidence="1" id="KW-0812">Transmembrane</keyword>
<name>A0A6H1XE05_9CHLO</name>
<keyword evidence="1" id="KW-1133">Transmembrane helix</keyword>